<protein>
    <submittedName>
        <fullName evidence="1">Uncharacterized protein</fullName>
    </submittedName>
</protein>
<accession>A0A8S5QVG4</accession>
<sequence>MWIKAGTSAAPRRQSSPLLCVTGMKVGLFACLRLRYTMPAIASPFP</sequence>
<evidence type="ECO:0000313" key="1">
    <source>
        <dbReference type="EMBL" id="DAE23048.1"/>
    </source>
</evidence>
<organism evidence="1">
    <name type="scientific">Siphoviridae sp. ct2u94</name>
    <dbReference type="NCBI Taxonomy" id="2826277"/>
    <lineage>
        <taxon>Viruses</taxon>
        <taxon>Duplodnaviria</taxon>
        <taxon>Heunggongvirae</taxon>
        <taxon>Uroviricota</taxon>
        <taxon>Caudoviricetes</taxon>
    </lineage>
</organism>
<reference evidence="1" key="1">
    <citation type="journal article" date="2021" name="Proc. Natl. Acad. Sci. U.S.A.">
        <title>A Catalog of Tens of Thousands of Viruses from Human Metagenomes Reveals Hidden Associations with Chronic Diseases.</title>
        <authorList>
            <person name="Tisza M.J."/>
            <person name="Buck C.B."/>
        </authorList>
    </citation>
    <scope>NUCLEOTIDE SEQUENCE</scope>
    <source>
        <strain evidence="1">Ct2u94</strain>
    </source>
</reference>
<dbReference type="EMBL" id="BK015744">
    <property type="protein sequence ID" value="DAE23048.1"/>
    <property type="molecule type" value="Genomic_DNA"/>
</dbReference>
<proteinExistence type="predicted"/>
<name>A0A8S5QVG4_9CAUD</name>